<sequence length="264" mass="27857">MSVTEQSRISDAFAAAAGEGRAAFIAYLPAGYPTRERFLEEATRLLEYADLLEIGLPYSDPLGDGPTIQRASEQALRQGTTVAGTFAMAAELRARSAKPLLLMTYYNPILAWGEDRFVRAAREAGIDGLILPDLPPDEADTLRASAARAGVALTFLIAPTSTPARVKRVAEACTGFLYAVSVVGVTGARSGNALHEVPDLVALARQHTDRPVAVGFGVSDRESAARVAAVADGVVVGSVFINALEAGHALDPLLAEIREGTVRR</sequence>
<dbReference type="HAMAP" id="MF_00131">
    <property type="entry name" value="Trp_synth_alpha"/>
    <property type="match status" value="1"/>
</dbReference>
<evidence type="ECO:0000256" key="10">
    <source>
        <dbReference type="RuleBase" id="RU003662"/>
    </source>
</evidence>
<dbReference type="InterPro" id="IPR002028">
    <property type="entry name" value="Trp_synthase_suA"/>
</dbReference>
<dbReference type="Pfam" id="PF00290">
    <property type="entry name" value="Trp_syntA"/>
    <property type="match status" value="1"/>
</dbReference>
<protein>
    <recommendedName>
        <fullName evidence="9">Tryptophan synthase alpha chain</fullName>
        <ecNumber evidence="9">4.2.1.20</ecNumber>
    </recommendedName>
</protein>
<evidence type="ECO:0000313" key="12">
    <source>
        <dbReference type="Proteomes" id="UP000569951"/>
    </source>
</evidence>
<evidence type="ECO:0000256" key="2">
    <source>
        <dbReference type="ARBA" id="ARBA00004733"/>
    </source>
</evidence>
<dbReference type="Gene3D" id="3.20.20.70">
    <property type="entry name" value="Aldolase class I"/>
    <property type="match status" value="1"/>
</dbReference>
<evidence type="ECO:0000256" key="6">
    <source>
        <dbReference type="ARBA" id="ARBA00023141"/>
    </source>
</evidence>
<dbReference type="UniPathway" id="UPA00035">
    <property type="reaction ID" value="UER00044"/>
</dbReference>
<dbReference type="InterPro" id="IPR011060">
    <property type="entry name" value="RibuloseP-bd_barrel"/>
</dbReference>
<dbReference type="InterPro" id="IPR018204">
    <property type="entry name" value="Trp_synthase_alpha_AS"/>
</dbReference>
<organism evidence="11 12">
    <name type="scientific">Deinobacterium chartae</name>
    <dbReference type="NCBI Taxonomy" id="521158"/>
    <lineage>
        <taxon>Bacteria</taxon>
        <taxon>Thermotogati</taxon>
        <taxon>Deinococcota</taxon>
        <taxon>Deinococci</taxon>
        <taxon>Deinococcales</taxon>
        <taxon>Deinococcaceae</taxon>
        <taxon>Deinobacterium</taxon>
    </lineage>
</organism>
<comment type="function">
    <text evidence="1 9">The alpha subunit is responsible for the aldol cleavage of indoleglycerol phosphate to indole and glyceraldehyde 3-phosphate.</text>
</comment>
<evidence type="ECO:0000256" key="1">
    <source>
        <dbReference type="ARBA" id="ARBA00003365"/>
    </source>
</evidence>
<dbReference type="GO" id="GO:0004834">
    <property type="term" value="F:tryptophan synthase activity"/>
    <property type="evidence" value="ECO:0007669"/>
    <property type="project" value="UniProtKB-UniRule"/>
</dbReference>
<dbReference type="SUPFAM" id="SSF51366">
    <property type="entry name" value="Ribulose-phoshate binding barrel"/>
    <property type="match status" value="1"/>
</dbReference>
<comment type="pathway">
    <text evidence="2 9">Amino-acid biosynthesis; L-tryptophan biosynthesis; L-tryptophan from chorismate: step 5/5.</text>
</comment>
<keyword evidence="7 9" id="KW-0456">Lyase</keyword>
<accession>A0A841HXT6</accession>
<comment type="similarity">
    <text evidence="9 10">Belongs to the TrpA family.</text>
</comment>
<proteinExistence type="inferred from homology"/>
<evidence type="ECO:0000256" key="8">
    <source>
        <dbReference type="ARBA" id="ARBA00049047"/>
    </source>
</evidence>
<dbReference type="PANTHER" id="PTHR43406:SF1">
    <property type="entry name" value="TRYPTOPHAN SYNTHASE ALPHA CHAIN, CHLOROPLASTIC"/>
    <property type="match status" value="1"/>
</dbReference>
<evidence type="ECO:0000256" key="7">
    <source>
        <dbReference type="ARBA" id="ARBA00023239"/>
    </source>
</evidence>
<dbReference type="RefSeq" id="WP_183983508.1">
    <property type="nucleotide sequence ID" value="NZ_JACHHG010000001.1"/>
</dbReference>
<evidence type="ECO:0000256" key="5">
    <source>
        <dbReference type="ARBA" id="ARBA00022822"/>
    </source>
</evidence>
<dbReference type="EMBL" id="JACHHG010000001">
    <property type="protein sequence ID" value="MBB6096742.1"/>
    <property type="molecule type" value="Genomic_DNA"/>
</dbReference>
<evidence type="ECO:0000256" key="4">
    <source>
        <dbReference type="ARBA" id="ARBA00022605"/>
    </source>
</evidence>
<dbReference type="InterPro" id="IPR013785">
    <property type="entry name" value="Aldolase_TIM"/>
</dbReference>
<dbReference type="PANTHER" id="PTHR43406">
    <property type="entry name" value="TRYPTOPHAN SYNTHASE, ALPHA CHAIN"/>
    <property type="match status" value="1"/>
</dbReference>
<dbReference type="Proteomes" id="UP000569951">
    <property type="component" value="Unassembled WGS sequence"/>
</dbReference>
<evidence type="ECO:0000256" key="9">
    <source>
        <dbReference type="HAMAP-Rule" id="MF_00131"/>
    </source>
</evidence>
<comment type="caution">
    <text evidence="11">The sequence shown here is derived from an EMBL/GenBank/DDBJ whole genome shotgun (WGS) entry which is preliminary data.</text>
</comment>
<dbReference type="FunFam" id="3.20.20.70:FF:000037">
    <property type="entry name" value="Tryptophan synthase alpha chain"/>
    <property type="match status" value="1"/>
</dbReference>
<reference evidence="11 12" key="1">
    <citation type="submission" date="2020-08" db="EMBL/GenBank/DDBJ databases">
        <title>Genomic Encyclopedia of Type Strains, Phase IV (KMG-IV): sequencing the most valuable type-strain genomes for metagenomic binning, comparative biology and taxonomic classification.</title>
        <authorList>
            <person name="Goeker M."/>
        </authorList>
    </citation>
    <scope>NUCLEOTIDE SEQUENCE [LARGE SCALE GENOMIC DNA]</scope>
    <source>
        <strain evidence="11 12">DSM 21458</strain>
    </source>
</reference>
<keyword evidence="6 9" id="KW-0057">Aromatic amino acid biosynthesis</keyword>
<keyword evidence="5 9" id="KW-0822">Tryptophan biosynthesis</keyword>
<evidence type="ECO:0000313" key="11">
    <source>
        <dbReference type="EMBL" id="MBB6096742.1"/>
    </source>
</evidence>
<feature type="active site" description="Proton acceptor" evidence="9">
    <location>
        <position position="64"/>
    </location>
</feature>
<dbReference type="PROSITE" id="PS00167">
    <property type="entry name" value="TRP_SYNTHASE_ALPHA"/>
    <property type="match status" value="1"/>
</dbReference>
<keyword evidence="12" id="KW-1185">Reference proteome</keyword>
<gene>
    <name evidence="9" type="primary">trpA</name>
    <name evidence="11" type="ORF">HNR42_000154</name>
</gene>
<dbReference type="CDD" id="cd04724">
    <property type="entry name" value="Tryptophan_synthase_alpha"/>
    <property type="match status" value="1"/>
</dbReference>
<name>A0A841HXT6_9DEIO</name>
<comment type="subunit">
    <text evidence="3 9">Tetramer of two alpha and two beta chains.</text>
</comment>
<keyword evidence="4 9" id="KW-0028">Amino-acid biosynthesis</keyword>
<evidence type="ECO:0000256" key="3">
    <source>
        <dbReference type="ARBA" id="ARBA00011270"/>
    </source>
</evidence>
<dbReference type="EC" id="4.2.1.20" evidence="9"/>
<dbReference type="AlphaFoldDB" id="A0A841HXT6"/>
<dbReference type="GO" id="GO:0005829">
    <property type="term" value="C:cytosol"/>
    <property type="evidence" value="ECO:0007669"/>
    <property type="project" value="TreeGrafter"/>
</dbReference>
<comment type="catalytic activity">
    <reaction evidence="8 9">
        <text>(1S,2R)-1-C-(indol-3-yl)glycerol 3-phosphate + L-serine = D-glyceraldehyde 3-phosphate + L-tryptophan + H2O</text>
        <dbReference type="Rhea" id="RHEA:10532"/>
        <dbReference type="ChEBI" id="CHEBI:15377"/>
        <dbReference type="ChEBI" id="CHEBI:33384"/>
        <dbReference type="ChEBI" id="CHEBI:57912"/>
        <dbReference type="ChEBI" id="CHEBI:58866"/>
        <dbReference type="ChEBI" id="CHEBI:59776"/>
        <dbReference type="EC" id="4.2.1.20"/>
    </reaction>
</comment>
<feature type="active site" description="Proton acceptor" evidence="9">
    <location>
        <position position="53"/>
    </location>
</feature>
<dbReference type="NCBIfam" id="TIGR00262">
    <property type="entry name" value="trpA"/>
    <property type="match status" value="1"/>
</dbReference>